<name>A0ABV0JFQ5_9CYAN</name>
<gene>
    <name evidence="3" type="ORF">NC998_26345</name>
</gene>
<sequence length="647" mass="72076">MSYQLWKTLQAELKIWRRSALPGLVVIVGVVLVRLTGGLQFLELVALDQLLRSRPSEPTDERIVIVGITEADIQRAKTYPIPDGVIAALINQLQTYQPAVIGLDIVRDLPVEPGHAALDSVFRTQANVIGAEIALPDRSGYTVAPPPALPPEQVGFADVPLDGDGYQRRSLLGAHDRQEEYHFSFTMQVAKAYLATKGIELNNGIRDPEAMRFDSVELTRVQPNTGGYVKGDAGGNQILLNVRSGRQPFRVLSLAQIQAGQVDPDWLRGKMVLIGVMSFSAKDLASSGAIVGIDPGRIHGVEMQAHAISQITSAVLDNRPLLKVWGEGWEYLWIISWGVIGISLGRWLRPGRLLLALAVVSGSLIGLSYGAILLGWWIPLVPALLGLVLNGAGLTAALFYRHEQELRSRLEERQFVIQQIFDAIHSEPLQLLSKVLREEQAQDQPSPLLSDLQRMKQEIYAIFGSAQRKVFDEAGNLQLGGEIEFALQAPLHELLYRVYINTLERDLPHFSHLKFKIVQFEPLDTQHLRLEHKRALCRFLEEALCNVGKYAEGATRLTVICQREDNQQVIRITDNGRGLAGVAAEMPEQSLARKFPQLKFKSSRAGMGTQLAENLARQLGGSFRRYPNNPKGLVCELTWPKQKRWWR</sequence>
<dbReference type="InterPro" id="IPR007890">
    <property type="entry name" value="CHASE2"/>
</dbReference>
<dbReference type="RefSeq" id="WP_190430998.1">
    <property type="nucleotide sequence ID" value="NZ_JAMPKM010000036.1"/>
</dbReference>
<dbReference type="EMBL" id="JAMPKM010000036">
    <property type="protein sequence ID" value="MEP0820615.1"/>
    <property type="molecule type" value="Genomic_DNA"/>
</dbReference>
<keyword evidence="1" id="KW-1133">Transmembrane helix</keyword>
<reference evidence="3 4" key="1">
    <citation type="submission" date="2022-04" db="EMBL/GenBank/DDBJ databases">
        <title>Positive selection, recombination, and allopatry shape intraspecific diversity of widespread and dominant cyanobacteria.</title>
        <authorList>
            <person name="Wei J."/>
            <person name="Shu W."/>
            <person name="Hu C."/>
        </authorList>
    </citation>
    <scope>NUCLEOTIDE SEQUENCE [LARGE SCALE GENOMIC DNA]</scope>
    <source>
        <strain evidence="3 4">GB2-A4</strain>
    </source>
</reference>
<evidence type="ECO:0000256" key="1">
    <source>
        <dbReference type="SAM" id="Phobius"/>
    </source>
</evidence>
<keyword evidence="4" id="KW-1185">Reference proteome</keyword>
<dbReference type="Pfam" id="PF02518">
    <property type="entry name" value="HATPase_c"/>
    <property type="match status" value="1"/>
</dbReference>
<protein>
    <submittedName>
        <fullName evidence="3">CHASE2 domain-containing protein</fullName>
    </submittedName>
</protein>
<dbReference type="SMART" id="SM01080">
    <property type="entry name" value="CHASE2"/>
    <property type="match status" value="1"/>
</dbReference>
<feature type="transmembrane region" description="Helical" evidence="1">
    <location>
        <begin position="331"/>
        <end position="348"/>
    </location>
</feature>
<proteinExistence type="predicted"/>
<dbReference type="Pfam" id="PF05226">
    <property type="entry name" value="CHASE2"/>
    <property type="match status" value="1"/>
</dbReference>
<organism evidence="3 4">
    <name type="scientific">Trichocoleus desertorum GB2-A4</name>
    <dbReference type="NCBI Taxonomy" id="2933944"/>
    <lineage>
        <taxon>Bacteria</taxon>
        <taxon>Bacillati</taxon>
        <taxon>Cyanobacteriota</taxon>
        <taxon>Cyanophyceae</taxon>
        <taxon>Leptolyngbyales</taxon>
        <taxon>Trichocoleusaceae</taxon>
        <taxon>Trichocoleus</taxon>
    </lineage>
</organism>
<evidence type="ECO:0000313" key="3">
    <source>
        <dbReference type="EMBL" id="MEP0820615.1"/>
    </source>
</evidence>
<keyword evidence="1" id="KW-0812">Transmembrane</keyword>
<feature type="transmembrane region" description="Helical" evidence="1">
    <location>
        <begin position="21"/>
        <end position="42"/>
    </location>
</feature>
<evidence type="ECO:0000313" key="4">
    <source>
        <dbReference type="Proteomes" id="UP001464891"/>
    </source>
</evidence>
<dbReference type="InterPro" id="IPR036890">
    <property type="entry name" value="HATPase_C_sf"/>
</dbReference>
<feature type="domain" description="CHASE2" evidence="2">
    <location>
        <begin position="39"/>
        <end position="344"/>
    </location>
</feature>
<dbReference type="SUPFAM" id="SSF55874">
    <property type="entry name" value="ATPase domain of HSP90 chaperone/DNA topoisomerase II/histidine kinase"/>
    <property type="match status" value="1"/>
</dbReference>
<keyword evidence="1" id="KW-0472">Membrane</keyword>
<dbReference type="Proteomes" id="UP001464891">
    <property type="component" value="Unassembled WGS sequence"/>
</dbReference>
<accession>A0ABV0JFQ5</accession>
<dbReference type="InterPro" id="IPR003594">
    <property type="entry name" value="HATPase_dom"/>
</dbReference>
<dbReference type="Gene3D" id="3.30.565.10">
    <property type="entry name" value="Histidine kinase-like ATPase, C-terminal domain"/>
    <property type="match status" value="1"/>
</dbReference>
<feature type="transmembrane region" description="Helical" evidence="1">
    <location>
        <begin position="355"/>
        <end position="377"/>
    </location>
</feature>
<evidence type="ECO:0000259" key="2">
    <source>
        <dbReference type="SMART" id="SM01080"/>
    </source>
</evidence>
<feature type="transmembrane region" description="Helical" evidence="1">
    <location>
        <begin position="383"/>
        <end position="400"/>
    </location>
</feature>
<comment type="caution">
    <text evidence="3">The sequence shown here is derived from an EMBL/GenBank/DDBJ whole genome shotgun (WGS) entry which is preliminary data.</text>
</comment>